<evidence type="ECO:0000256" key="1">
    <source>
        <dbReference type="ARBA" id="ARBA00001964"/>
    </source>
</evidence>
<evidence type="ECO:0000256" key="3">
    <source>
        <dbReference type="ARBA" id="ARBA00022679"/>
    </source>
</evidence>
<protein>
    <submittedName>
        <fullName evidence="6">Transketolase</fullName>
    </submittedName>
</protein>
<evidence type="ECO:0000256" key="2">
    <source>
        <dbReference type="ARBA" id="ARBA00007131"/>
    </source>
</evidence>
<evidence type="ECO:0000256" key="4">
    <source>
        <dbReference type="ARBA" id="ARBA00023052"/>
    </source>
</evidence>
<dbReference type="SMART" id="SM00861">
    <property type="entry name" value="Transket_pyr"/>
    <property type="match status" value="1"/>
</dbReference>
<dbReference type="Pfam" id="PF02779">
    <property type="entry name" value="Transket_pyr"/>
    <property type="match status" value="1"/>
</dbReference>
<evidence type="ECO:0000259" key="5">
    <source>
        <dbReference type="SMART" id="SM00861"/>
    </source>
</evidence>
<dbReference type="InterPro" id="IPR051157">
    <property type="entry name" value="PDH/Transketolase"/>
</dbReference>
<dbReference type="PROSITE" id="PS00802">
    <property type="entry name" value="TRANSKETOLASE_2"/>
    <property type="match status" value="1"/>
</dbReference>
<dbReference type="SUPFAM" id="SSF52922">
    <property type="entry name" value="TK C-terminal domain-like"/>
    <property type="match status" value="1"/>
</dbReference>
<feature type="domain" description="Transketolase-like pyrimidine-binding" evidence="5">
    <location>
        <begin position="20"/>
        <end position="185"/>
    </location>
</feature>
<dbReference type="Proteomes" id="UP000176714">
    <property type="component" value="Unassembled WGS sequence"/>
</dbReference>
<comment type="cofactor">
    <cofactor evidence="1">
        <name>thiamine diphosphate</name>
        <dbReference type="ChEBI" id="CHEBI:58937"/>
    </cofactor>
</comment>
<dbReference type="PANTHER" id="PTHR43825">
    <property type="entry name" value="PYRUVATE DEHYDROGENASE E1 COMPONENT"/>
    <property type="match status" value="1"/>
</dbReference>
<dbReference type="AlphaFoldDB" id="A0A1F6ESI2"/>
<comment type="similarity">
    <text evidence="2">Belongs to the transketolase family.</text>
</comment>
<proteinExistence type="inferred from homology"/>
<name>A0A1F6ESI2_9BACT</name>
<dbReference type="InterPro" id="IPR020826">
    <property type="entry name" value="Transketolase_BS"/>
</dbReference>
<dbReference type="InterPro" id="IPR033248">
    <property type="entry name" value="Transketolase_C"/>
</dbReference>
<dbReference type="Pfam" id="PF02780">
    <property type="entry name" value="Transketolase_C"/>
    <property type="match status" value="1"/>
</dbReference>
<evidence type="ECO:0000313" key="7">
    <source>
        <dbReference type="Proteomes" id="UP000176714"/>
    </source>
</evidence>
<reference evidence="6 7" key="1">
    <citation type="journal article" date="2016" name="Nat. Commun.">
        <title>Thousands of microbial genomes shed light on interconnected biogeochemical processes in an aquifer system.</title>
        <authorList>
            <person name="Anantharaman K."/>
            <person name="Brown C.T."/>
            <person name="Hug L.A."/>
            <person name="Sharon I."/>
            <person name="Castelle C.J."/>
            <person name="Probst A.J."/>
            <person name="Thomas B.C."/>
            <person name="Singh A."/>
            <person name="Wilkins M.J."/>
            <person name="Karaoz U."/>
            <person name="Brodie E.L."/>
            <person name="Williams K.H."/>
            <person name="Hubbard S.S."/>
            <person name="Banfield J.F."/>
        </authorList>
    </citation>
    <scope>NUCLEOTIDE SEQUENCE [LARGE SCALE GENOMIC DNA]</scope>
</reference>
<dbReference type="InterPro" id="IPR009014">
    <property type="entry name" value="Transketo_C/PFOR_II"/>
</dbReference>
<accession>A0A1F6ESI2</accession>
<dbReference type="GO" id="GO:0016740">
    <property type="term" value="F:transferase activity"/>
    <property type="evidence" value="ECO:0007669"/>
    <property type="project" value="UniProtKB-KW"/>
</dbReference>
<dbReference type="InterPro" id="IPR005475">
    <property type="entry name" value="Transketolase-like_Pyr-bd"/>
</dbReference>
<sequence length="330" mass="35085">MLNKDAHLSVKVFADDIPAAPTRDGFGTGAVEAGKADPRVVVLCADLSESTRAEWFEKEFPERFIEMGVAEQNMATVASGMAAAGKIPFTASYAVFNPGRNYEQIRTTIAINQMPVKICGMHAGVSVGPDGATHQMLEDIGMMRMLPHMTVIAPGDAEEARKAVVAAAATTTPVYLRFGRTATPTFTTPATPFQIGKALLLWDCEHPQLALISTGSLSYQALQAARALAEDGVDSVVLHVPTIKPLDTEAVLAAARQAGRVITVEEHQAAGGFGSAVTEFLAEHHPVPVKILGVRDQFGQSGIPEELLAHYGLDARSIEAAARAFITKNI</sequence>
<comment type="caution">
    <text evidence="6">The sequence shown here is derived from an EMBL/GenBank/DDBJ whole genome shotgun (WGS) entry which is preliminary data.</text>
</comment>
<dbReference type="Gene3D" id="3.40.50.970">
    <property type="match status" value="1"/>
</dbReference>
<keyword evidence="4" id="KW-0786">Thiamine pyrophosphate</keyword>
<evidence type="ECO:0000313" key="6">
    <source>
        <dbReference type="EMBL" id="OGG76559.1"/>
    </source>
</evidence>
<dbReference type="FunFam" id="3.40.50.970:FF:000129">
    <property type="entry name" value="Transketolase"/>
    <property type="match status" value="1"/>
</dbReference>
<dbReference type="PANTHER" id="PTHR43825:SF1">
    <property type="entry name" value="TRANSKETOLASE-LIKE PYRIMIDINE-BINDING DOMAIN-CONTAINING PROTEIN"/>
    <property type="match status" value="1"/>
</dbReference>
<gene>
    <name evidence="6" type="ORF">A2950_01285</name>
</gene>
<keyword evidence="3" id="KW-0808">Transferase</keyword>
<organism evidence="6 7">
    <name type="scientific">Candidatus Kaiserbacteria bacterium RIFCSPLOWO2_01_FULL_55_19</name>
    <dbReference type="NCBI Taxonomy" id="1798516"/>
    <lineage>
        <taxon>Bacteria</taxon>
        <taxon>Candidatus Kaiseribacteriota</taxon>
    </lineage>
</organism>
<dbReference type="STRING" id="1798516.A2950_01285"/>
<dbReference type="SUPFAM" id="SSF52518">
    <property type="entry name" value="Thiamin diphosphate-binding fold (THDP-binding)"/>
    <property type="match status" value="1"/>
</dbReference>
<dbReference type="CDD" id="cd07033">
    <property type="entry name" value="TPP_PYR_DXS_TK_like"/>
    <property type="match status" value="1"/>
</dbReference>
<dbReference type="EMBL" id="MFMD01000009">
    <property type="protein sequence ID" value="OGG76559.1"/>
    <property type="molecule type" value="Genomic_DNA"/>
</dbReference>
<dbReference type="InterPro" id="IPR029061">
    <property type="entry name" value="THDP-binding"/>
</dbReference>
<dbReference type="Gene3D" id="3.40.50.920">
    <property type="match status" value="1"/>
</dbReference>